<sequence length="75" mass="7919">MATSASPSPETSCVVTTQNFLVLNISIRGLQKGLSDHGKIISEVQSVMRASSIPSPRNISVATMFTIMKGSPIAK</sequence>
<keyword evidence="2" id="KW-1185">Reference proteome</keyword>
<dbReference type="HOGENOM" id="CLU_2662938_0_0_10"/>
<proteinExistence type="predicted"/>
<reference evidence="1 2" key="1">
    <citation type="submission" date="2010-03" db="EMBL/GenBank/DDBJ databases">
        <title>The genome sequence of Alistipes shahii WAL 8301.</title>
        <authorList>
            <consortium name="metaHIT consortium -- http://www.metahit.eu/"/>
            <person name="Pajon A."/>
            <person name="Turner K."/>
            <person name="Parkhill J."/>
        </authorList>
    </citation>
    <scope>NUCLEOTIDE SEQUENCE [LARGE SCALE GENOMIC DNA]</scope>
    <source>
        <strain evidence="1 2">WAL 8301</strain>
    </source>
</reference>
<name>D4ILU0_9BACT</name>
<dbReference type="AlphaFoldDB" id="D4ILU0"/>
<dbReference type="EMBL" id="FP929032">
    <property type="protein sequence ID" value="CBK63902.1"/>
    <property type="molecule type" value="Genomic_DNA"/>
</dbReference>
<evidence type="ECO:0000313" key="1">
    <source>
        <dbReference type="EMBL" id="CBK63902.1"/>
    </source>
</evidence>
<protein>
    <submittedName>
        <fullName evidence="1">Uncharacterized protein</fullName>
    </submittedName>
</protein>
<gene>
    <name evidence="1" type="ORF">AL1_14630</name>
</gene>
<dbReference type="KEGG" id="ash:AL1_14630"/>
<organism evidence="1 2">
    <name type="scientific">Alistipes shahii WAL 8301</name>
    <dbReference type="NCBI Taxonomy" id="717959"/>
    <lineage>
        <taxon>Bacteria</taxon>
        <taxon>Pseudomonadati</taxon>
        <taxon>Bacteroidota</taxon>
        <taxon>Bacteroidia</taxon>
        <taxon>Bacteroidales</taxon>
        <taxon>Rikenellaceae</taxon>
        <taxon>Alistipes</taxon>
    </lineage>
</organism>
<dbReference type="Proteomes" id="UP000008794">
    <property type="component" value="Chromosome"/>
</dbReference>
<reference evidence="1 2" key="2">
    <citation type="submission" date="2010-03" db="EMBL/GenBank/DDBJ databases">
        <authorList>
            <person name="Pajon A."/>
        </authorList>
    </citation>
    <scope>NUCLEOTIDE SEQUENCE [LARGE SCALE GENOMIC DNA]</scope>
    <source>
        <strain evidence="1 2">WAL 8301</strain>
    </source>
</reference>
<evidence type="ECO:0000313" key="2">
    <source>
        <dbReference type="Proteomes" id="UP000008794"/>
    </source>
</evidence>
<accession>D4ILU0</accession>